<dbReference type="Pfam" id="PF00646">
    <property type="entry name" value="F-box"/>
    <property type="match status" value="1"/>
</dbReference>
<dbReference type="Gene3D" id="1.20.1280.50">
    <property type="match status" value="1"/>
</dbReference>
<feature type="domain" description="F-box" evidence="2">
    <location>
        <begin position="783"/>
        <end position="823"/>
    </location>
</feature>
<dbReference type="InterPro" id="IPR011043">
    <property type="entry name" value="Gal_Oxase/kelch_b-propeller"/>
</dbReference>
<dbReference type="SUPFAM" id="SSF50965">
    <property type="entry name" value="Galactose oxidase, central domain"/>
    <property type="match status" value="1"/>
</dbReference>
<dbReference type="InterPro" id="IPR036047">
    <property type="entry name" value="F-box-like_dom_sf"/>
</dbReference>
<comment type="caution">
    <text evidence="3">The sequence shown here is derived from an EMBL/GenBank/DDBJ whole genome shotgun (WGS) entry which is preliminary data.</text>
</comment>
<feature type="compositionally biased region" description="Basic and acidic residues" evidence="1">
    <location>
        <begin position="372"/>
        <end position="387"/>
    </location>
</feature>
<evidence type="ECO:0000313" key="4">
    <source>
        <dbReference type="Proteomes" id="UP000289738"/>
    </source>
</evidence>
<organism evidence="3 4">
    <name type="scientific">Arachis hypogaea</name>
    <name type="common">Peanut</name>
    <dbReference type="NCBI Taxonomy" id="3818"/>
    <lineage>
        <taxon>Eukaryota</taxon>
        <taxon>Viridiplantae</taxon>
        <taxon>Streptophyta</taxon>
        <taxon>Embryophyta</taxon>
        <taxon>Tracheophyta</taxon>
        <taxon>Spermatophyta</taxon>
        <taxon>Magnoliopsida</taxon>
        <taxon>eudicotyledons</taxon>
        <taxon>Gunneridae</taxon>
        <taxon>Pentapetalae</taxon>
        <taxon>rosids</taxon>
        <taxon>fabids</taxon>
        <taxon>Fabales</taxon>
        <taxon>Fabaceae</taxon>
        <taxon>Papilionoideae</taxon>
        <taxon>50 kb inversion clade</taxon>
        <taxon>dalbergioids sensu lato</taxon>
        <taxon>Dalbergieae</taxon>
        <taxon>Pterocarpus clade</taxon>
        <taxon>Arachis</taxon>
    </lineage>
</organism>
<evidence type="ECO:0000256" key="1">
    <source>
        <dbReference type="SAM" id="MobiDB-lite"/>
    </source>
</evidence>
<accession>A0A445DAK8</accession>
<reference evidence="3 4" key="1">
    <citation type="submission" date="2019-01" db="EMBL/GenBank/DDBJ databases">
        <title>Sequencing of cultivated peanut Arachis hypogaea provides insights into genome evolution and oil improvement.</title>
        <authorList>
            <person name="Chen X."/>
        </authorList>
    </citation>
    <scope>NUCLEOTIDE SEQUENCE [LARGE SCALE GENOMIC DNA]</scope>
    <source>
        <strain evidence="4">cv. Fuhuasheng</strain>
        <tissue evidence="3">Leaves</tissue>
    </source>
</reference>
<dbReference type="SMART" id="SM00256">
    <property type="entry name" value="FBOX"/>
    <property type="match status" value="2"/>
</dbReference>
<dbReference type="InterPro" id="IPR017451">
    <property type="entry name" value="F-box-assoc_interact_dom"/>
</dbReference>
<dbReference type="Pfam" id="PF07734">
    <property type="entry name" value="FBA_1"/>
    <property type="match status" value="2"/>
</dbReference>
<dbReference type="PANTHER" id="PTHR31672">
    <property type="entry name" value="BNACNNG10540D PROTEIN"/>
    <property type="match status" value="1"/>
</dbReference>
<dbReference type="PANTHER" id="PTHR31672:SF13">
    <property type="entry name" value="F-BOX PROTEIN CPR30-LIKE"/>
    <property type="match status" value="1"/>
</dbReference>
<dbReference type="EMBL" id="SDMP01000004">
    <property type="protein sequence ID" value="RYR60210.1"/>
    <property type="molecule type" value="Genomic_DNA"/>
</dbReference>
<protein>
    <recommendedName>
        <fullName evidence="2">F-box domain-containing protein</fullName>
    </recommendedName>
</protein>
<evidence type="ECO:0000259" key="2">
    <source>
        <dbReference type="SMART" id="SM00256"/>
    </source>
</evidence>
<name>A0A445DAK8_ARAHY</name>
<dbReference type="Proteomes" id="UP000289738">
    <property type="component" value="Chromosome A04"/>
</dbReference>
<sequence>MKQSSMEKKKLKSIIDLPPLELIRAIFTRVPIKHLVAVSKLWNTLIFDPNFAKSHLDHSLAPSHRCLFFQNNSHASSVDLDALLQNDNDGVDAIAISLPFKKKPPFDDFCLVEGSYSYTVNHSFLSYRTHPLTDSSKRVSYSHMVNAATSYEHFSVPLEALLHGFGYNASQDDYVVVVAYKGKDGENHFDLCCFRSNSWFNLNAALPKLLNWYNLKSKGLFCNGLFIGLLMSTRRTFSTISGPEQLACSYPGIAVLRGCLALYYNNGDSCNIYIWVMKEYKFKPLCLSANGDIIGRCYPWEGEVGFFVYNVRGELLKYVQYFYGDPTSHVRSIVHVYRPLALPSNIKQKRKKEKLRNPSMDKKKKLKHTVNKVKEQSSMERKNQNDKSKSIHDILPLDLIHIILLRVSIRHLARLSNACLSMENDTMADLAYLDDNNASQKEVCPPFQNKARSGFVVLGSCRGFILLHRDPHFLVVWNPLTGSSKRISYSHIVHLSKPPCYGRIAYRVYLHGFGYDASQDDYLLLVAWSDCKGHYHLDCFSLRTNSWINLDDAFPKLLGFRYLHSGGLFFNGAVHWVPFDLEDYRDAIVIFDLKEMTFSTISAPEQLSGSSPSVALLGGCLALSSPNDDCRNTDIWVMKEYKVHSSWTLYQIPCPVFLPLCLSSNRDIIGIGYTSCGKTEYLIYNVRGDLLKHFKNLCCQLPYNHRPYTVYAESLLPLPGDIKDKDNKKKMKKEIGMLASNKERELGANIQVNSLTHGEEEHLKAMKQSSMEKKKLKSINDLLPPELIRAILLRIPIKHLVCVRCVSKLWNTLISDPNFAKSHPDHSLAPSHRCLFLQGNSHAFSVDLDALLQDDKDGVDAIAISLPFKKKPPSSDDFCLVGSCRGFVLLHCEPQFFILWNPLTDSSKRVSYSPMVNAATSYEHFSVRREALLYGFGYDASQNDYVVVVAYKGKDRENHFDLYCLRSNSWINLDAALPKLRDWYNLKSKGLFCNGAIHWSTHEYRFNILIFDIKPRTFSTISGPEQLACSYPSIAVLPGCLALYYNNRDSRNIHIWVMKEYKVQSSWTLYEIPLVCSKFKPLCLSANGDIIGRCYPWEGKVGFYIYNVRGELLKHVQYIHGDLTSHIRSIVHLDCPLAVPSNIKQKKRKMGSQNHEEVFKSI</sequence>
<evidence type="ECO:0000313" key="3">
    <source>
        <dbReference type="EMBL" id="RYR60210.1"/>
    </source>
</evidence>
<feature type="region of interest" description="Disordered" evidence="1">
    <location>
        <begin position="348"/>
        <end position="387"/>
    </location>
</feature>
<dbReference type="InterPro" id="IPR001810">
    <property type="entry name" value="F-box_dom"/>
</dbReference>
<dbReference type="InterPro" id="IPR006527">
    <property type="entry name" value="F-box-assoc_dom_typ1"/>
</dbReference>
<dbReference type="NCBIfam" id="TIGR01640">
    <property type="entry name" value="F_box_assoc_1"/>
    <property type="match status" value="2"/>
</dbReference>
<gene>
    <name evidence="3" type="ORF">Ahy_A04g017278</name>
</gene>
<feature type="domain" description="F-box" evidence="2">
    <location>
        <begin position="18"/>
        <end position="55"/>
    </location>
</feature>
<dbReference type="SUPFAM" id="SSF81383">
    <property type="entry name" value="F-box domain"/>
    <property type="match status" value="2"/>
</dbReference>
<dbReference type="InterPro" id="IPR050796">
    <property type="entry name" value="SCF_F-box_component"/>
</dbReference>
<dbReference type="CDD" id="cd22157">
    <property type="entry name" value="F-box_AtFBW1-like"/>
    <property type="match status" value="1"/>
</dbReference>
<keyword evidence="4" id="KW-1185">Reference proteome</keyword>
<feature type="compositionally biased region" description="Basic residues" evidence="1">
    <location>
        <begin position="362"/>
        <end position="371"/>
    </location>
</feature>
<dbReference type="AlphaFoldDB" id="A0A445DAK8"/>
<proteinExistence type="predicted"/>